<keyword evidence="3" id="KW-1185">Reference proteome</keyword>
<evidence type="ECO:0000313" key="2">
    <source>
        <dbReference type="EMBL" id="GKT31727.1"/>
    </source>
</evidence>
<evidence type="ECO:0000313" key="3">
    <source>
        <dbReference type="Proteomes" id="UP001057375"/>
    </source>
</evidence>
<proteinExistence type="predicted"/>
<dbReference type="Proteomes" id="UP001057375">
    <property type="component" value="Unassembled WGS sequence"/>
</dbReference>
<feature type="transmembrane region" description="Helical" evidence="1">
    <location>
        <begin position="1041"/>
        <end position="1061"/>
    </location>
</feature>
<feature type="transmembrane region" description="Helical" evidence="1">
    <location>
        <begin position="1002"/>
        <end position="1029"/>
    </location>
</feature>
<sequence>MDSKFWVSIERRYSIHSELLAYSQSAKHDFDINMASTPQKRRFSSPSRVSIFKTRLNINLFQNSTISKIFHISSGYKGPLMAHDTIISFFPAPMTSERCGRVYGANATTLCSSFCILCSNSIRDSDQCQCAFSRSNECPLIVAISHHTHSYTPAELCEIVGLPSIPSHSPWIDLFTYSRPISSFTESLLSLTAHITRSLSKISLKGSQHSESCDIQSSPLGFVSEEKIEKEWDRVMSYLLSLSRSIFYPKDTHTSTADDHCALCMFLSLISSQLSRITIITAPEEGLIDGEYTRIADRDGMYLAESSHDRSGLSDMSDNTTSTPYFNFRISLKGSQHSESCDIQSSPLGFVSEEKIEKEWDRVMSYLLSLSRSIFYPKDTHTSTADDHCALCMFLSLISSQLSRITIITAPEEGLIDGEYTRIADRDGMYLAESSHDRSGLSDMSDNTTSTPYFNFSVNDLLCSCDCDHPERVPAPLTSNPPLAPLHVLFVGRLCPHSHTLHHTLSMLSSLHVLGEDITRLVTGILQATSVRKHKKKTFSHRHYSTGHHSSGGEGDTMLAGSIHSVVSTTSDHSQLQWIDAVKQLGRSKVHLMTSPSYTLPTIEASRVLHGLMHEQLHILPRTSHTQHVIRMCVPIWSVSEGPGGRKGRYMCDSDWKEVSDEEMGVTPDVLKGFSLVVRDIIGVGNLGEEWERRKSKEMKSKTLCRTKTGSLSVRNPCVVKTDRKRVEGKTIVKKEQPLSSSPNIGFLGNSVFPDHDRLVTPLQCAQHLCFSEGGVSLLSPPAPSFLSLFIDTIPFLSSRSSSITIPPATLACLSSLSAVLSCDDALIRIALCVCIARGGRILRDVDICIASIVWGTCGERSVVTGDSSAMTLSCHKGDRMDRLGVGLKIPSWIDGKTMIDNPYGQVDRGSSTEMSIASKHKPTKKNSDGLNFILRRFGGLRNYWKRLNRTQASPSITDKIYDWFSIDLQPMELFLEDNSSSPLTTRGYALSSRRKHPVLSWLLIFPFQLIRLSLQIFLSIALACLAFYTMFTLAQSRLHYSIDIILGISVSSLCCTIYFLKRNKVRRRGASNLFERVVQYCEDELACNGFALRELSCLSEEEEEEGGRDQESSRVGDASRERRYTTLGGIKTYIHLDNASRRSRFSLTLHWMNTQCDRLSDEQL</sequence>
<name>A0ABQ5KGV2_9EUKA</name>
<evidence type="ECO:0000256" key="1">
    <source>
        <dbReference type="SAM" id="Phobius"/>
    </source>
</evidence>
<comment type="caution">
    <text evidence="2">The sequence shown here is derived from an EMBL/GenBank/DDBJ whole genome shotgun (WGS) entry which is preliminary data.</text>
</comment>
<reference evidence="2" key="1">
    <citation type="submission" date="2022-03" db="EMBL/GenBank/DDBJ databases">
        <title>Draft genome sequence of Aduncisulcus paluster, a free-living microaerophilic Fornicata.</title>
        <authorList>
            <person name="Yuyama I."/>
            <person name="Kume K."/>
            <person name="Tamura T."/>
            <person name="Inagaki Y."/>
            <person name="Hashimoto T."/>
        </authorList>
    </citation>
    <scope>NUCLEOTIDE SEQUENCE</scope>
    <source>
        <strain evidence="2">NY0171</strain>
    </source>
</reference>
<protein>
    <submittedName>
        <fullName evidence="2">Uncharacterized protein</fullName>
    </submittedName>
</protein>
<dbReference type="EMBL" id="BQXS01009726">
    <property type="protein sequence ID" value="GKT31727.1"/>
    <property type="molecule type" value="Genomic_DNA"/>
</dbReference>
<keyword evidence="1" id="KW-1133">Transmembrane helix</keyword>
<accession>A0ABQ5KGV2</accession>
<keyword evidence="1" id="KW-0812">Transmembrane</keyword>
<keyword evidence="1" id="KW-0472">Membrane</keyword>
<gene>
    <name evidence="2" type="ORF">ADUPG1_006094</name>
</gene>
<organism evidence="2 3">
    <name type="scientific">Aduncisulcus paluster</name>
    <dbReference type="NCBI Taxonomy" id="2918883"/>
    <lineage>
        <taxon>Eukaryota</taxon>
        <taxon>Metamonada</taxon>
        <taxon>Carpediemonas-like organisms</taxon>
        <taxon>Aduncisulcus</taxon>
    </lineage>
</organism>